<proteinExistence type="predicted"/>
<sequence length="156" mass="17053">MITLGAILAVIVAASPALFAVAGETPKDLKCGNVDTAAKRDVMRGTFDTWKREGNCTTPAQTCRRHWCLNTSAFYICNDDDKEFTIECKHIADYASIIAKQCCTKPYTESKGISGEMSTEEGWSIFVAYGNCKHGRDADRPGPAPDPYNGKCESEN</sequence>
<dbReference type="EMBL" id="JANBVO010000012">
    <property type="protein sequence ID" value="KAJ9148590.1"/>
    <property type="molecule type" value="Genomic_DNA"/>
</dbReference>
<comment type="caution">
    <text evidence="3">The sequence shown here is derived from an EMBL/GenBank/DDBJ whole genome shotgun (WGS) entry which is preliminary data.</text>
</comment>
<dbReference type="PANTHER" id="PTHR35605">
    <property type="entry name" value="ECP2 EFFECTOR PROTEIN DOMAIN-CONTAINING PROTEIN-RELATED"/>
    <property type="match status" value="1"/>
</dbReference>
<evidence type="ECO:0008006" key="5">
    <source>
        <dbReference type="Google" id="ProtNLM"/>
    </source>
</evidence>
<keyword evidence="2" id="KW-0732">Signal</keyword>
<evidence type="ECO:0000313" key="4">
    <source>
        <dbReference type="Proteomes" id="UP001174694"/>
    </source>
</evidence>
<name>A0AA38RQG0_9PEZI</name>
<organism evidence="3 4">
    <name type="scientific">Pleurostoma richardsiae</name>
    <dbReference type="NCBI Taxonomy" id="41990"/>
    <lineage>
        <taxon>Eukaryota</taxon>
        <taxon>Fungi</taxon>
        <taxon>Dikarya</taxon>
        <taxon>Ascomycota</taxon>
        <taxon>Pezizomycotina</taxon>
        <taxon>Sordariomycetes</taxon>
        <taxon>Sordariomycetidae</taxon>
        <taxon>Calosphaeriales</taxon>
        <taxon>Pleurostomataceae</taxon>
        <taxon>Pleurostoma</taxon>
    </lineage>
</organism>
<dbReference type="AlphaFoldDB" id="A0AA38RQG0"/>
<evidence type="ECO:0000256" key="1">
    <source>
        <dbReference type="SAM" id="MobiDB-lite"/>
    </source>
</evidence>
<evidence type="ECO:0000313" key="3">
    <source>
        <dbReference type="EMBL" id="KAJ9148590.1"/>
    </source>
</evidence>
<feature type="region of interest" description="Disordered" evidence="1">
    <location>
        <begin position="135"/>
        <end position="156"/>
    </location>
</feature>
<evidence type="ECO:0000256" key="2">
    <source>
        <dbReference type="SAM" id="SignalP"/>
    </source>
</evidence>
<gene>
    <name evidence="3" type="ORF">NKR23_g4986</name>
</gene>
<reference evidence="3" key="1">
    <citation type="submission" date="2022-07" db="EMBL/GenBank/DDBJ databases">
        <title>Fungi with potential for degradation of polypropylene.</title>
        <authorList>
            <person name="Gostincar C."/>
        </authorList>
    </citation>
    <scope>NUCLEOTIDE SEQUENCE</scope>
    <source>
        <strain evidence="3">EXF-13308</strain>
    </source>
</reference>
<feature type="chain" id="PRO_5041350525" description="Secreted protein" evidence="2">
    <location>
        <begin position="23"/>
        <end position="156"/>
    </location>
</feature>
<feature type="signal peptide" evidence="2">
    <location>
        <begin position="1"/>
        <end position="22"/>
    </location>
</feature>
<keyword evidence="4" id="KW-1185">Reference proteome</keyword>
<dbReference type="Proteomes" id="UP001174694">
    <property type="component" value="Unassembled WGS sequence"/>
</dbReference>
<dbReference type="PANTHER" id="PTHR35605:SF1">
    <property type="entry name" value="ECP2 EFFECTOR PROTEIN DOMAIN-CONTAINING PROTEIN-RELATED"/>
    <property type="match status" value="1"/>
</dbReference>
<accession>A0AA38RQG0</accession>
<protein>
    <recommendedName>
        <fullName evidence="5">Secreted protein</fullName>
    </recommendedName>
</protein>